<evidence type="ECO:0000313" key="3">
    <source>
        <dbReference type="EMBL" id="ETS73395.1"/>
    </source>
</evidence>
<dbReference type="Pfam" id="PF24800">
    <property type="entry name" value="DUF7702"/>
    <property type="match status" value="1"/>
</dbReference>
<organism evidence="3 4">
    <name type="scientific">Pestalotiopsis fici (strain W106-1 / CGMCC3.15140)</name>
    <dbReference type="NCBI Taxonomy" id="1229662"/>
    <lineage>
        <taxon>Eukaryota</taxon>
        <taxon>Fungi</taxon>
        <taxon>Dikarya</taxon>
        <taxon>Ascomycota</taxon>
        <taxon>Pezizomycotina</taxon>
        <taxon>Sordariomycetes</taxon>
        <taxon>Xylariomycetidae</taxon>
        <taxon>Amphisphaeriales</taxon>
        <taxon>Sporocadaceae</taxon>
        <taxon>Pestalotiopsis</taxon>
    </lineage>
</organism>
<dbReference type="HOGENOM" id="CLU_064985_2_1_1"/>
<feature type="transmembrane region" description="Helical" evidence="1">
    <location>
        <begin position="6"/>
        <end position="27"/>
    </location>
</feature>
<keyword evidence="1" id="KW-0812">Transmembrane</keyword>
<dbReference type="PANTHER" id="PTHR42109">
    <property type="entry name" value="UNPLACED GENOMIC SCAFFOLD UM_SCAF_CONTIG_1.265, WHOLE GENOME SHOTGUN SEQUENCE"/>
    <property type="match status" value="1"/>
</dbReference>
<evidence type="ECO:0000313" key="4">
    <source>
        <dbReference type="Proteomes" id="UP000030651"/>
    </source>
</evidence>
<dbReference type="InParanoid" id="W3WHJ0"/>
<dbReference type="PANTHER" id="PTHR42109:SF2">
    <property type="entry name" value="INTEGRAL MEMBRANE PROTEIN"/>
    <property type="match status" value="1"/>
</dbReference>
<dbReference type="OMA" id="RIAWLFL"/>
<sequence length="258" mass="28748">MVSSHTAVAIAQTVFYAPVLPITVYLLIRNWKAGPRLAWYPLVLFCLMRLAGGITVIIWSTDVNNLGLIIASIVLLNLGLIPLIVTINALTRFVIASSFPDDVWGLRIGRILRFAILVAIGLLIAAGSLIGNARLVDTQRTLTKVGYVEFVVILCVLVVMLLRLQIRQKDIKIQDFIYVKLTLITTPFIMLRAIFGLLYAFTSHDVFSMWNPLFGSALAFGLIALLPEYIALVTYIYLGFYRIRTARQYAASHKESAT</sequence>
<dbReference type="AlphaFoldDB" id="W3WHJ0"/>
<dbReference type="EMBL" id="KI912122">
    <property type="protein sequence ID" value="ETS73395.1"/>
    <property type="molecule type" value="Genomic_DNA"/>
</dbReference>
<dbReference type="RefSeq" id="XP_007841772.1">
    <property type="nucleotide sequence ID" value="XM_007843581.1"/>
</dbReference>
<feature type="transmembrane region" description="Helical" evidence="1">
    <location>
        <begin position="66"/>
        <end position="90"/>
    </location>
</feature>
<keyword evidence="1" id="KW-1133">Transmembrane helix</keyword>
<evidence type="ECO:0000256" key="1">
    <source>
        <dbReference type="SAM" id="Phobius"/>
    </source>
</evidence>
<proteinExistence type="predicted"/>
<feature type="transmembrane region" description="Helical" evidence="1">
    <location>
        <begin position="213"/>
        <end position="238"/>
    </location>
</feature>
<accession>W3WHJ0</accession>
<feature type="transmembrane region" description="Helical" evidence="1">
    <location>
        <begin position="176"/>
        <end position="201"/>
    </location>
</feature>
<dbReference type="KEGG" id="pfy:PFICI_15000"/>
<dbReference type="OrthoDB" id="2560628at2759"/>
<feature type="transmembrane region" description="Helical" evidence="1">
    <location>
        <begin position="111"/>
        <end position="133"/>
    </location>
</feature>
<feature type="domain" description="DUF7702" evidence="2">
    <location>
        <begin position="3"/>
        <end position="241"/>
    </location>
</feature>
<feature type="transmembrane region" description="Helical" evidence="1">
    <location>
        <begin position="145"/>
        <end position="164"/>
    </location>
</feature>
<dbReference type="Proteomes" id="UP000030651">
    <property type="component" value="Unassembled WGS sequence"/>
</dbReference>
<dbReference type="InterPro" id="IPR056119">
    <property type="entry name" value="DUF7702"/>
</dbReference>
<dbReference type="GeneID" id="19280013"/>
<keyword evidence="4" id="KW-1185">Reference proteome</keyword>
<keyword evidence="1" id="KW-0472">Membrane</keyword>
<name>W3WHJ0_PESFW</name>
<feature type="transmembrane region" description="Helical" evidence="1">
    <location>
        <begin position="39"/>
        <end position="60"/>
    </location>
</feature>
<evidence type="ECO:0000259" key="2">
    <source>
        <dbReference type="Pfam" id="PF24800"/>
    </source>
</evidence>
<gene>
    <name evidence="3" type="ORF">PFICI_15000</name>
</gene>
<dbReference type="eggNOG" id="ENOG502SSDE">
    <property type="taxonomic scope" value="Eukaryota"/>
</dbReference>
<protein>
    <recommendedName>
        <fullName evidence="2">DUF7702 domain-containing protein</fullName>
    </recommendedName>
</protein>
<reference evidence="4" key="1">
    <citation type="journal article" date="2015" name="BMC Genomics">
        <title>Genomic and transcriptomic analysis of the endophytic fungus Pestalotiopsis fici reveals its lifestyle and high potential for synthesis of natural products.</title>
        <authorList>
            <person name="Wang X."/>
            <person name="Zhang X."/>
            <person name="Liu L."/>
            <person name="Xiang M."/>
            <person name="Wang W."/>
            <person name="Sun X."/>
            <person name="Che Y."/>
            <person name="Guo L."/>
            <person name="Liu G."/>
            <person name="Guo L."/>
            <person name="Wang C."/>
            <person name="Yin W.B."/>
            <person name="Stadler M."/>
            <person name="Zhang X."/>
            <person name="Liu X."/>
        </authorList>
    </citation>
    <scope>NUCLEOTIDE SEQUENCE [LARGE SCALE GENOMIC DNA]</scope>
    <source>
        <strain evidence="4">W106-1 / CGMCC3.15140</strain>
    </source>
</reference>